<evidence type="ECO:0000256" key="4">
    <source>
        <dbReference type="ARBA" id="ARBA00023002"/>
    </source>
</evidence>
<dbReference type="Gene3D" id="3.50.50.60">
    <property type="entry name" value="FAD/NAD(P)-binding domain"/>
    <property type="match status" value="1"/>
</dbReference>
<proteinExistence type="inferred from homology"/>
<evidence type="ECO:0000256" key="3">
    <source>
        <dbReference type="ARBA" id="ARBA00022827"/>
    </source>
</evidence>
<dbReference type="Proteomes" id="UP001156903">
    <property type="component" value="Unassembled WGS sequence"/>
</dbReference>
<comment type="cofactor">
    <cofactor evidence="1">
        <name>FAD</name>
        <dbReference type="ChEBI" id="CHEBI:57692"/>
    </cofactor>
</comment>
<dbReference type="Gene3D" id="3.30.9.10">
    <property type="entry name" value="D-Amino Acid Oxidase, subunit A, domain 2"/>
    <property type="match status" value="1"/>
</dbReference>
<reference evidence="8" key="1">
    <citation type="journal article" date="2019" name="Int. J. Syst. Evol. Microbiol.">
        <title>The Global Catalogue of Microorganisms (GCM) 10K type strain sequencing project: providing services to taxonomists for standard genome sequencing and annotation.</title>
        <authorList>
            <consortium name="The Broad Institute Genomics Platform"/>
            <consortium name="The Broad Institute Genome Sequencing Center for Infectious Disease"/>
            <person name="Wu L."/>
            <person name="Ma J."/>
        </authorList>
    </citation>
    <scope>NUCLEOTIDE SEQUENCE [LARGE SCALE GENOMIC DNA]</scope>
    <source>
        <strain evidence="8">NBRC 109341</strain>
    </source>
</reference>
<evidence type="ECO:0000259" key="6">
    <source>
        <dbReference type="Pfam" id="PF01266"/>
    </source>
</evidence>
<evidence type="ECO:0000256" key="2">
    <source>
        <dbReference type="ARBA" id="ARBA00022630"/>
    </source>
</evidence>
<dbReference type="RefSeq" id="WP_284307434.1">
    <property type="nucleotide sequence ID" value="NZ_BSPB01000010.1"/>
</dbReference>
<accession>A0ABQ6C2Z0</accession>
<protein>
    <recommendedName>
        <fullName evidence="6">FAD dependent oxidoreductase domain-containing protein</fullName>
    </recommendedName>
</protein>
<comment type="similarity">
    <text evidence="5">Belongs to the L2HGDH family.</text>
</comment>
<dbReference type="Pfam" id="PF01266">
    <property type="entry name" value="DAO"/>
    <property type="match status" value="1"/>
</dbReference>
<dbReference type="PANTHER" id="PTHR43104:SF4">
    <property type="entry name" value="L-2-HYDROXYGLUTARATE DEHYDROGENASE, MITOCHONDRIAL"/>
    <property type="match status" value="1"/>
</dbReference>
<keyword evidence="2" id="KW-0285">Flavoprotein</keyword>
<name>A0ABQ6C2Z0_9BURK</name>
<sequence length="372" mass="38383">MEQVDAVVIGAGVVGLAVARALARVGREVMVLEQAEAIGTGTSSRNSEVIHAGIYYPAGSLKARLCVQGKAQLYAYCAERGIGHQRCGKLIVATTPSQRAALPAIVEKARANGVDDLRLIDAAEAQALEPALRCLGAVLSPSTGIVDSHALMLGLLGDVENAGGLLACHSGVKRLAVATGGIEVETVDGTRLQARTVINAAGHGACALAAGMAGLDARHVPQPWLAKGSYFTLAGRVPFARLIYPAPEPDKHLTGLGVHLTLDLGGQAKFGPDVQWVQAQDDLQVDPARGEAFYAEVRRYWPALPEGALQPGYAGLRPKISGPNEPAADFRIDGPAVHGVPGLVNLFGIESPGLTSCLAIGDAVVAALGSGM</sequence>
<dbReference type="EMBL" id="BSPB01000010">
    <property type="protein sequence ID" value="GLS14272.1"/>
    <property type="molecule type" value="Genomic_DNA"/>
</dbReference>
<dbReference type="SUPFAM" id="SSF51905">
    <property type="entry name" value="FAD/NAD(P)-binding domain"/>
    <property type="match status" value="1"/>
</dbReference>
<keyword evidence="3" id="KW-0274">FAD</keyword>
<evidence type="ECO:0000256" key="5">
    <source>
        <dbReference type="ARBA" id="ARBA00037941"/>
    </source>
</evidence>
<evidence type="ECO:0000256" key="1">
    <source>
        <dbReference type="ARBA" id="ARBA00001974"/>
    </source>
</evidence>
<dbReference type="InterPro" id="IPR006076">
    <property type="entry name" value="FAD-dep_OxRdtase"/>
</dbReference>
<keyword evidence="8" id="KW-1185">Reference proteome</keyword>
<evidence type="ECO:0000313" key="8">
    <source>
        <dbReference type="Proteomes" id="UP001156903"/>
    </source>
</evidence>
<dbReference type="InterPro" id="IPR036188">
    <property type="entry name" value="FAD/NAD-bd_sf"/>
</dbReference>
<gene>
    <name evidence="7" type="ORF">GCM10007935_17030</name>
</gene>
<organism evidence="7 8">
    <name type="scientific">Hydrogenophaga electricum</name>
    <dbReference type="NCBI Taxonomy" id="1230953"/>
    <lineage>
        <taxon>Bacteria</taxon>
        <taxon>Pseudomonadati</taxon>
        <taxon>Pseudomonadota</taxon>
        <taxon>Betaproteobacteria</taxon>
        <taxon>Burkholderiales</taxon>
        <taxon>Comamonadaceae</taxon>
        <taxon>Hydrogenophaga</taxon>
    </lineage>
</organism>
<comment type="caution">
    <text evidence="7">The sequence shown here is derived from an EMBL/GenBank/DDBJ whole genome shotgun (WGS) entry which is preliminary data.</text>
</comment>
<dbReference type="PANTHER" id="PTHR43104">
    <property type="entry name" value="L-2-HYDROXYGLUTARATE DEHYDROGENASE, MITOCHONDRIAL"/>
    <property type="match status" value="1"/>
</dbReference>
<feature type="domain" description="FAD dependent oxidoreductase" evidence="6">
    <location>
        <begin position="5"/>
        <end position="365"/>
    </location>
</feature>
<keyword evidence="4" id="KW-0560">Oxidoreductase</keyword>
<evidence type="ECO:0000313" key="7">
    <source>
        <dbReference type="EMBL" id="GLS14272.1"/>
    </source>
</evidence>